<gene>
    <name evidence="3" type="ORF">SAMN06265373_11319</name>
</gene>
<keyword evidence="1" id="KW-0378">Hydrolase</keyword>
<dbReference type="InterPro" id="IPR029058">
    <property type="entry name" value="AB_hydrolase_fold"/>
</dbReference>
<name>A0ABY1PL54_9RHOB</name>
<keyword evidence="4" id="KW-1185">Reference proteome</keyword>
<dbReference type="InterPro" id="IPR000073">
    <property type="entry name" value="AB_hydrolase_1"/>
</dbReference>
<reference evidence="3 4" key="1">
    <citation type="submission" date="2017-05" db="EMBL/GenBank/DDBJ databases">
        <authorList>
            <person name="Varghese N."/>
            <person name="Submissions S."/>
        </authorList>
    </citation>
    <scope>NUCLEOTIDE SEQUENCE [LARGE SCALE GENOMIC DNA]</scope>
    <source>
        <strain evidence="3 4">DSM 29734</strain>
    </source>
</reference>
<dbReference type="InterPro" id="IPR000639">
    <property type="entry name" value="Epox_hydrolase-like"/>
</dbReference>
<protein>
    <submittedName>
        <fullName evidence="3">Pimeloyl-ACP methyl ester carboxylesterase</fullName>
    </submittedName>
</protein>
<dbReference type="EMBL" id="FXTY01000013">
    <property type="protein sequence ID" value="SMP36000.1"/>
    <property type="molecule type" value="Genomic_DNA"/>
</dbReference>
<sequence length="297" mass="33159">MVRSETLDIAGHSFHVEVAGDPSKPVILMLHGFPEYSGAFDELIKHLEDDYLCIAPDQRGYGQSWRPKKVEHYAVSKLVGDAFAILDHYSSNAPVAAVLGHDWGAAVAYGLAFRHSDRLQNLIIANGVHPVPFQRALAAGGAQSEASQYIDWLRAEGSEDKLAANNHARMMGIFSKHMDMSWMTPEKLIAYQAAWGDADQIRGMVNWYRASFLKVATPGVPLPEKDRPTLRSKHLHVSMPHLLLWGENDTALLPECYTGLEDHCADLTVQTIPDADHWLLHQRPAEIAHNIRTFLTR</sequence>
<dbReference type="PANTHER" id="PTHR43329">
    <property type="entry name" value="EPOXIDE HYDROLASE"/>
    <property type="match status" value="1"/>
</dbReference>
<accession>A0ABY1PL54</accession>
<dbReference type="Pfam" id="PF00561">
    <property type="entry name" value="Abhydrolase_1"/>
    <property type="match status" value="1"/>
</dbReference>
<evidence type="ECO:0000313" key="3">
    <source>
        <dbReference type="EMBL" id="SMP36000.1"/>
    </source>
</evidence>
<evidence type="ECO:0000259" key="2">
    <source>
        <dbReference type="Pfam" id="PF00561"/>
    </source>
</evidence>
<dbReference type="PRINTS" id="PR00412">
    <property type="entry name" value="EPOXHYDRLASE"/>
</dbReference>
<dbReference type="RefSeq" id="WP_283427962.1">
    <property type="nucleotide sequence ID" value="NZ_FXTY01000013.1"/>
</dbReference>
<feature type="domain" description="AB hydrolase-1" evidence="2">
    <location>
        <begin position="25"/>
        <end position="284"/>
    </location>
</feature>
<organism evidence="3 4">
    <name type="scientific">Shimia sagamensis</name>
    <dbReference type="NCBI Taxonomy" id="1566352"/>
    <lineage>
        <taxon>Bacteria</taxon>
        <taxon>Pseudomonadati</taxon>
        <taxon>Pseudomonadota</taxon>
        <taxon>Alphaproteobacteria</taxon>
        <taxon>Rhodobacterales</taxon>
        <taxon>Roseobacteraceae</taxon>
    </lineage>
</organism>
<dbReference type="Proteomes" id="UP001157961">
    <property type="component" value="Unassembled WGS sequence"/>
</dbReference>
<dbReference type="Gene3D" id="3.40.50.1820">
    <property type="entry name" value="alpha/beta hydrolase"/>
    <property type="match status" value="1"/>
</dbReference>
<comment type="caution">
    <text evidence="3">The sequence shown here is derived from an EMBL/GenBank/DDBJ whole genome shotgun (WGS) entry which is preliminary data.</text>
</comment>
<proteinExistence type="predicted"/>
<evidence type="ECO:0000256" key="1">
    <source>
        <dbReference type="ARBA" id="ARBA00022801"/>
    </source>
</evidence>
<dbReference type="SUPFAM" id="SSF53474">
    <property type="entry name" value="alpha/beta-Hydrolases"/>
    <property type="match status" value="1"/>
</dbReference>
<evidence type="ECO:0000313" key="4">
    <source>
        <dbReference type="Proteomes" id="UP001157961"/>
    </source>
</evidence>